<organism evidence="1 2">
    <name type="scientific">Zhongshania aliphaticivorans</name>
    <dbReference type="NCBI Taxonomy" id="1470434"/>
    <lineage>
        <taxon>Bacteria</taxon>
        <taxon>Pseudomonadati</taxon>
        <taxon>Pseudomonadota</taxon>
        <taxon>Gammaproteobacteria</taxon>
        <taxon>Cellvibrionales</taxon>
        <taxon>Spongiibacteraceae</taxon>
        <taxon>Zhongshania</taxon>
    </lineage>
</organism>
<dbReference type="PANTHER" id="PTHR35175:SF1">
    <property type="entry name" value="OXIDOREDUCTASE"/>
    <property type="match status" value="1"/>
</dbReference>
<proteinExistence type="predicted"/>
<protein>
    <submittedName>
        <fullName evidence="1">Fe-S protein</fullName>
    </submittedName>
</protein>
<dbReference type="EMBL" id="CP014544">
    <property type="protein sequence ID" value="AMO68637.1"/>
    <property type="molecule type" value="Genomic_DNA"/>
</dbReference>
<dbReference type="Proteomes" id="UP000074119">
    <property type="component" value="Chromosome"/>
</dbReference>
<reference evidence="1 2" key="1">
    <citation type="submission" date="2015-12" db="EMBL/GenBank/DDBJ databases">
        <authorList>
            <person name="Shamseldin A."/>
            <person name="Moawad H."/>
            <person name="Abd El-Rahim W.M."/>
            <person name="Sadowsky M.J."/>
        </authorList>
    </citation>
    <scope>NUCLEOTIDE SEQUENCE [LARGE SCALE GENOMIC DNA]</scope>
    <source>
        <strain evidence="1 2">SM2</strain>
    </source>
</reference>
<evidence type="ECO:0000313" key="2">
    <source>
        <dbReference type="Proteomes" id="UP000074119"/>
    </source>
</evidence>
<name>A0A127M617_9GAMM</name>
<sequence length="155" mass="18189">MAVVRPRVVTPCIGVCSTALGDEVCRGCKRYSHEVIDWNSYSDGQKQIIDERLDGFLVQVMENKLHINDAKLLEWQLQTQRIRYPAHKSPYIWLFQLLRAGAGQISDCGQFGFSVDAEYRDEPLMVLRDMIDREHYLLSEAYYQRYIGRYLHREL</sequence>
<dbReference type="KEGG" id="zal:AZF00_10160"/>
<dbReference type="AlphaFoldDB" id="A0A127M617"/>
<dbReference type="Pfam" id="PF06945">
    <property type="entry name" value="DUF1289"/>
    <property type="match status" value="1"/>
</dbReference>
<dbReference type="STRING" id="1470434.AZF00_10160"/>
<dbReference type="PANTHER" id="PTHR35175">
    <property type="entry name" value="DUF1289 DOMAIN-CONTAINING PROTEIN"/>
    <property type="match status" value="1"/>
</dbReference>
<evidence type="ECO:0000313" key="1">
    <source>
        <dbReference type="EMBL" id="AMO68637.1"/>
    </source>
</evidence>
<gene>
    <name evidence="1" type="ORF">AZF00_10160</name>
</gene>
<dbReference type="InterPro" id="IPR010710">
    <property type="entry name" value="DUF1289"/>
</dbReference>
<accession>A0A127M617</accession>